<dbReference type="EMBL" id="JAWDGP010004465">
    <property type="protein sequence ID" value="KAK3764226.1"/>
    <property type="molecule type" value="Genomic_DNA"/>
</dbReference>
<evidence type="ECO:0000313" key="2">
    <source>
        <dbReference type="Proteomes" id="UP001283361"/>
    </source>
</evidence>
<organism evidence="1 2">
    <name type="scientific">Elysia crispata</name>
    <name type="common">lettuce slug</name>
    <dbReference type="NCBI Taxonomy" id="231223"/>
    <lineage>
        <taxon>Eukaryota</taxon>
        <taxon>Metazoa</taxon>
        <taxon>Spiralia</taxon>
        <taxon>Lophotrochozoa</taxon>
        <taxon>Mollusca</taxon>
        <taxon>Gastropoda</taxon>
        <taxon>Heterobranchia</taxon>
        <taxon>Euthyneura</taxon>
        <taxon>Panpulmonata</taxon>
        <taxon>Sacoglossa</taxon>
        <taxon>Placobranchoidea</taxon>
        <taxon>Plakobranchidae</taxon>
        <taxon>Elysia</taxon>
    </lineage>
</organism>
<proteinExistence type="predicted"/>
<dbReference type="AlphaFoldDB" id="A0AAE0Z8E3"/>
<evidence type="ECO:0000313" key="1">
    <source>
        <dbReference type="EMBL" id="KAK3764226.1"/>
    </source>
</evidence>
<reference evidence="1" key="1">
    <citation type="journal article" date="2023" name="G3 (Bethesda)">
        <title>A reference genome for the long-term kleptoplast-retaining sea slug Elysia crispata morphotype clarki.</title>
        <authorList>
            <person name="Eastman K.E."/>
            <person name="Pendleton A.L."/>
            <person name="Shaikh M.A."/>
            <person name="Suttiyut T."/>
            <person name="Ogas R."/>
            <person name="Tomko P."/>
            <person name="Gavelis G."/>
            <person name="Widhalm J.R."/>
            <person name="Wisecaver J.H."/>
        </authorList>
    </citation>
    <scope>NUCLEOTIDE SEQUENCE</scope>
    <source>
        <strain evidence="1">ECLA1</strain>
    </source>
</reference>
<feature type="non-terminal residue" evidence="1">
    <location>
        <position position="198"/>
    </location>
</feature>
<name>A0AAE0Z8E3_9GAST</name>
<comment type="caution">
    <text evidence="1">The sequence shown here is derived from an EMBL/GenBank/DDBJ whole genome shotgun (WGS) entry which is preliminary data.</text>
</comment>
<sequence>LIRGKDEATGGETEARRVQLTVSSSLQHAVIPVLIPPLFYLEPWVVTFIQAVLSYIHAIDSSPNQISGPGKLYKSNDGSSLYLVLEFTKRWPISSAHSRAKITLAGRLHRSMSTKLRCKGRNCHNVNDVVSAFSRATKKFLSSRTSTEAGRMWNKTKSAVSRNPNRRSGFNVLGYDTAKDTRHTNQLTNIHPETRFST</sequence>
<keyword evidence="2" id="KW-1185">Reference proteome</keyword>
<gene>
    <name evidence="1" type="ORF">RRG08_001376</name>
</gene>
<accession>A0AAE0Z8E3</accession>
<protein>
    <submittedName>
        <fullName evidence="1">Uncharacterized protein</fullName>
    </submittedName>
</protein>
<dbReference type="Proteomes" id="UP001283361">
    <property type="component" value="Unassembled WGS sequence"/>
</dbReference>